<dbReference type="InterPro" id="IPR008964">
    <property type="entry name" value="Invasin/intimin_cell_adhesion"/>
</dbReference>
<dbReference type="Proteomes" id="UP000186102">
    <property type="component" value="Unassembled WGS sequence"/>
</dbReference>
<evidence type="ECO:0000313" key="2">
    <source>
        <dbReference type="EMBL" id="OLN32233.1"/>
    </source>
</evidence>
<dbReference type="EMBL" id="MLBF01000010">
    <property type="protein sequence ID" value="OLN32233.1"/>
    <property type="molecule type" value="Genomic_DNA"/>
</dbReference>
<dbReference type="RefSeq" id="WP_075364518.1">
    <property type="nucleotide sequence ID" value="NZ_MLBF01000010.1"/>
</dbReference>
<dbReference type="Gene3D" id="2.60.40.1080">
    <property type="match status" value="3"/>
</dbReference>
<accession>A0A1Q8QY21</accession>
<dbReference type="STRING" id="1888891.DSOL_1839"/>
<feature type="domain" description="BIG2" evidence="1">
    <location>
        <begin position="161"/>
        <end position="241"/>
    </location>
</feature>
<feature type="domain" description="BIG2" evidence="1">
    <location>
        <begin position="246"/>
        <end position="326"/>
    </location>
</feature>
<protein>
    <submittedName>
        <fullName evidence="2">Ig-like repeat domain protein 3</fullName>
    </submittedName>
</protein>
<organism evidence="2 3">
    <name type="scientific">Desulfosporosinus metallidurans</name>
    <dbReference type="NCBI Taxonomy" id="1888891"/>
    <lineage>
        <taxon>Bacteria</taxon>
        <taxon>Bacillati</taxon>
        <taxon>Bacillota</taxon>
        <taxon>Clostridia</taxon>
        <taxon>Eubacteriales</taxon>
        <taxon>Desulfitobacteriaceae</taxon>
        <taxon>Desulfosporosinus</taxon>
    </lineage>
</organism>
<keyword evidence="3" id="KW-1185">Reference proteome</keyword>
<dbReference type="AlphaFoldDB" id="A0A1Q8QY21"/>
<gene>
    <name evidence="2" type="ORF">DSOL_1839</name>
</gene>
<dbReference type="SMART" id="SM00635">
    <property type="entry name" value="BID_2"/>
    <property type="match status" value="3"/>
</dbReference>
<comment type="caution">
    <text evidence="2">The sequence shown here is derived from an EMBL/GenBank/DDBJ whole genome shotgun (WGS) entry which is preliminary data.</text>
</comment>
<evidence type="ECO:0000313" key="3">
    <source>
        <dbReference type="Proteomes" id="UP000186102"/>
    </source>
</evidence>
<dbReference type="InterPro" id="IPR003343">
    <property type="entry name" value="Big_2"/>
</dbReference>
<reference evidence="2 3" key="1">
    <citation type="submission" date="2016-09" db="EMBL/GenBank/DDBJ databases">
        <title>Complete genome of Desulfosporosinus sp. OL.</title>
        <authorList>
            <person name="Mardanov A."/>
            <person name="Beletsky A."/>
            <person name="Panova A."/>
            <person name="Karnachuk O."/>
            <person name="Ravin N."/>
        </authorList>
    </citation>
    <scope>NUCLEOTIDE SEQUENCE [LARGE SCALE GENOMIC DNA]</scope>
    <source>
        <strain evidence="2 3">OL</strain>
    </source>
</reference>
<sequence length="433" mass="45377">MSKYSKLIRLVIFLVLASLLLTGCWNPYNPGDDDTTDQTARTFAISDVYPYPGGANQIQDKLIDQSYTIYIYIINNGNHVKGISAENVKLTLIDETHLQTIDVGTTTIDGGVGYAVFNNLTPFEVAKVHLHVEGYIYQNKNKEIFAAVNSNSFNINNPPPVLQSITIAPANSTVQVGLTQTFTATANYSDGSTKDVSNTAVWSSSDVSKATMTDNSATGIAAGTCLITATIGGKSGTTNLTVAPPVLQSIMVTPTNASVQVAQTQTFTAMAYYSNGSTMDVSHTATWSSSNQSVATMTGGVATGVAAGTSTIKATYQGKSGTTSLTVTAPVLQLIMVTPTIASVLVGQTQTFIAMAYYSNGSTTDVSHTATWSSSNQSVATMTGGVATGVASGSSTIKAVFGGQSGTSELTVVVPPNQNTNDRLIWEQEIVEP</sequence>
<dbReference type="SUPFAM" id="SSF49373">
    <property type="entry name" value="Invasin/intimin cell-adhesion fragments"/>
    <property type="match status" value="3"/>
</dbReference>
<name>A0A1Q8QY21_9FIRM</name>
<dbReference type="OrthoDB" id="2348975at2"/>
<dbReference type="PROSITE" id="PS51257">
    <property type="entry name" value="PROKAR_LIPOPROTEIN"/>
    <property type="match status" value="1"/>
</dbReference>
<dbReference type="Pfam" id="PF02368">
    <property type="entry name" value="Big_2"/>
    <property type="match status" value="3"/>
</dbReference>
<proteinExistence type="predicted"/>
<feature type="domain" description="BIG2" evidence="1">
    <location>
        <begin position="331"/>
        <end position="411"/>
    </location>
</feature>
<evidence type="ECO:0000259" key="1">
    <source>
        <dbReference type="SMART" id="SM00635"/>
    </source>
</evidence>